<organism evidence="11 12">
    <name type="scientific">Panacagrimonas perspica</name>
    <dbReference type="NCBI Taxonomy" id="381431"/>
    <lineage>
        <taxon>Bacteria</taxon>
        <taxon>Pseudomonadati</taxon>
        <taxon>Pseudomonadota</taxon>
        <taxon>Gammaproteobacteria</taxon>
        <taxon>Nevskiales</taxon>
        <taxon>Nevskiaceae</taxon>
        <taxon>Panacagrimonas</taxon>
    </lineage>
</organism>
<dbReference type="Pfam" id="PF01554">
    <property type="entry name" value="MatE"/>
    <property type="match status" value="2"/>
</dbReference>
<keyword evidence="8 10" id="KW-0472">Membrane</keyword>
<dbReference type="InterPro" id="IPR048279">
    <property type="entry name" value="MdtK-like"/>
</dbReference>
<feature type="transmembrane region" description="Helical" evidence="10">
    <location>
        <begin position="162"/>
        <end position="186"/>
    </location>
</feature>
<dbReference type="GO" id="GO:0015297">
    <property type="term" value="F:antiporter activity"/>
    <property type="evidence" value="ECO:0007669"/>
    <property type="project" value="UniProtKB-KW"/>
</dbReference>
<keyword evidence="12" id="KW-1185">Reference proteome</keyword>
<feature type="transmembrane region" description="Helical" evidence="10">
    <location>
        <begin position="198"/>
        <end position="216"/>
    </location>
</feature>
<dbReference type="InterPro" id="IPR050222">
    <property type="entry name" value="MATE_MdtK"/>
</dbReference>
<evidence type="ECO:0000256" key="10">
    <source>
        <dbReference type="SAM" id="Phobius"/>
    </source>
</evidence>
<dbReference type="PIRSF" id="PIRSF006603">
    <property type="entry name" value="DinF"/>
    <property type="match status" value="1"/>
</dbReference>
<keyword evidence="2" id="KW-0813">Transport</keyword>
<dbReference type="PANTHER" id="PTHR43298:SF2">
    <property type="entry name" value="FMN_FAD EXPORTER YEEO-RELATED"/>
    <property type="match status" value="1"/>
</dbReference>
<dbReference type="GO" id="GO:0042910">
    <property type="term" value="F:xenobiotic transmembrane transporter activity"/>
    <property type="evidence" value="ECO:0007669"/>
    <property type="project" value="InterPro"/>
</dbReference>
<dbReference type="AlphaFoldDB" id="A0A4R7NTM7"/>
<dbReference type="RefSeq" id="WP_246051764.1">
    <property type="nucleotide sequence ID" value="NZ_MWIN01000003.1"/>
</dbReference>
<gene>
    <name evidence="11" type="ORF">DFR24_4594</name>
</gene>
<dbReference type="GO" id="GO:0006811">
    <property type="term" value="P:monoatomic ion transport"/>
    <property type="evidence" value="ECO:0007669"/>
    <property type="project" value="UniProtKB-KW"/>
</dbReference>
<evidence type="ECO:0000313" key="12">
    <source>
        <dbReference type="Proteomes" id="UP000295341"/>
    </source>
</evidence>
<feature type="transmembrane region" description="Helical" evidence="10">
    <location>
        <begin position="360"/>
        <end position="381"/>
    </location>
</feature>
<dbReference type="Proteomes" id="UP000295341">
    <property type="component" value="Unassembled WGS sequence"/>
</dbReference>
<feature type="transmembrane region" description="Helical" evidence="10">
    <location>
        <begin position="55"/>
        <end position="74"/>
    </location>
</feature>
<evidence type="ECO:0000256" key="4">
    <source>
        <dbReference type="ARBA" id="ARBA00022475"/>
    </source>
</evidence>
<evidence type="ECO:0000256" key="2">
    <source>
        <dbReference type="ARBA" id="ARBA00022448"/>
    </source>
</evidence>
<dbReference type="EMBL" id="SOBT01000012">
    <property type="protein sequence ID" value="TDU24327.1"/>
    <property type="molecule type" value="Genomic_DNA"/>
</dbReference>
<evidence type="ECO:0000256" key="1">
    <source>
        <dbReference type="ARBA" id="ARBA00004429"/>
    </source>
</evidence>
<dbReference type="GO" id="GO:0005886">
    <property type="term" value="C:plasma membrane"/>
    <property type="evidence" value="ECO:0007669"/>
    <property type="project" value="UniProtKB-SubCell"/>
</dbReference>
<feature type="transmembrane region" description="Helical" evidence="10">
    <location>
        <begin position="244"/>
        <end position="267"/>
    </location>
</feature>
<comment type="caution">
    <text evidence="11">The sequence shown here is derived from an EMBL/GenBank/DDBJ whole genome shotgun (WGS) entry which is preliminary data.</text>
</comment>
<dbReference type="CDD" id="cd13131">
    <property type="entry name" value="MATE_NorM_like"/>
    <property type="match status" value="1"/>
</dbReference>
<keyword evidence="6 10" id="KW-1133">Transmembrane helix</keyword>
<sequence>MFLASLRTEVRANLRLALPLIAAQLTFVSMGTVDAIFAGQLGVSELAAVAVGSNIWFLTCVMFMGVGMAVSPIVSQRLGAGQSPALIGRFLRSAMVLSALLGLVWLALMLFAAGPVLTLLDLDARTAGFAREYVFAMAWSAPPLSLCFFLRNGAEAHGMTRVPLAAGLVGLCANALFAWLLMYGHWIFPPMGPEGCGWATVIGSWAMLAVYVGFYLRSRMLRALQLFRPGWPRIDRETLEVLKVGVPVAAIMAAEAWLFCIGALLMARFGADAVAAHQIAINFASLCFMVPTAIGMATAVRVGHAAGAGDRASVALRGRAGILLGIVFAGMSASLMALAPGVIVHVYTDAEHLAGPAARFLAFAAVFQIFDCVQATSNGALRGLKDTRIPMTLTLFAYWVIGMPLAAGLAFWTDVGPAGIWWGFIASLAIAAIGLAARFHARTTFPSRSAR</sequence>
<dbReference type="NCBIfam" id="TIGR00797">
    <property type="entry name" value="matE"/>
    <property type="match status" value="1"/>
</dbReference>
<feature type="transmembrane region" description="Helical" evidence="10">
    <location>
        <begin position="393"/>
        <end position="413"/>
    </location>
</feature>
<name>A0A4R7NTM7_9GAMM</name>
<feature type="transmembrane region" description="Helical" evidence="10">
    <location>
        <begin position="321"/>
        <end position="348"/>
    </location>
</feature>
<keyword evidence="5 10" id="KW-0812">Transmembrane</keyword>
<feature type="transmembrane region" description="Helical" evidence="10">
    <location>
        <begin position="94"/>
        <end position="113"/>
    </location>
</feature>
<feature type="transmembrane region" description="Helical" evidence="10">
    <location>
        <begin position="419"/>
        <end position="441"/>
    </location>
</feature>
<evidence type="ECO:0000256" key="3">
    <source>
        <dbReference type="ARBA" id="ARBA00022449"/>
    </source>
</evidence>
<evidence type="ECO:0000256" key="8">
    <source>
        <dbReference type="ARBA" id="ARBA00023136"/>
    </source>
</evidence>
<feature type="transmembrane region" description="Helical" evidence="10">
    <location>
        <begin position="279"/>
        <end position="300"/>
    </location>
</feature>
<dbReference type="PANTHER" id="PTHR43298">
    <property type="entry name" value="MULTIDRUG RESISTANCE PROTEIN NORM-RELATED"/>
    <property type="match status" value="1"/>
</dbReference>
<reference evidence="11 12" key="1">
    <citation type="submission" date="2019-03" db="EMBL/GenBank/DDBJ databases">
        <title>Genomic Encyclopedia of Type Strains, Phase IV (KMG-IV): sequencing the most valuable type-strain genomes for metagenomic binning, comparative biology and taxonomic classification.</title>
        <authorList>
            <person name="Goeker M."/>
        </authorList>
    </citation>
    <scope>NUCLEOTIDE SEQUENCE [LARGE SCALE GENOMIC DNA]</scope>
    <source>
        <strain evidence="11 12">DSM 26377</strain>
    </source>
</reference>
<proteinExistence type="predicted"/>
<evidence type="ECO:0000256" key="6">
    <source>
        <dbReference type="ARBA" id="ARBA00022989"/>
    </source>
</evidence>
<keyword evidence="7" id="KW-0406">Ion transport</keyword>
<keyword evidence="3" id="KW-0050">Antiport</keyword>
<keyword evidence="4" id="KW-1003">Cell membrane</keyword>
<dbReference type="InterPro" id="IPR002528">
    <property type="entry name" value="MATE_fam"/>
</dbReference>
<protein>
    <recommendedName>
        <fullName evidence="9">Multidrug-efflux transporter</fullName>
    </recommendedName>
</protein>
<feature type="transmembrane region" description="Helical" evidence="10">
    <location>
        <begin position="133"/>
        <end position="150"/>
    </location>
</feature>
<evidence type="ECO:0000256" key="9">
    <source>
        <dbReference type="ARBA" id="ARBA00031636"/>
    </source>
</evidence>
<accession>A0A4R7NTM7</accession>
<comment type="subcellular location">
    <subcellularLocation>
        <location evidence="1">Cell inner membrane</location>
        <topology evidence="1">Multi-pass membrane protein</topology>
    </subcellularLocation>
</comment>
<evidence type="ECO:0000256" key="5">
    <source>
        <dbReference type="ARBA" id="ARBA00022692"/>
    </source>
</evidence>
<evidence type="ECO:0000256" key="7">
    <source>
        <dbReference type="ARBA" id="ARBA00023065"/>
    </source>
</evidence>
<evidence type="ECO:0000313" key="11">
    <source>
        <dbReference type="EMBL" id="TDU24327.1"/>
    </source>
</evidence>